<keyword evidence="8" id="KW-0449">Lipoprotein</keyword>
<evidence type="ECO:0000256" key="5">
    <source>
        <dbReference type="ARBA" id="ARBA00022989"/>
    </source>
</evidence>
<dbReference type="InterPro" id="IPR001640">
    <property type="entry name" value="Lgt"/>
</dbReference>
<feature type="transmembrane region" description="Helical" evidence="7">
    <location>
        <begin position="237"/>
        <end position="256"/>
    </location>
</feature>
<dbReference type="NCBIfam" id="TIGR00544">
    <property type="entry name" value="lgt"/>
    <property type="match status" value="1"/>
</dbReference>
<dbReference type="GO" id="GO:0005886">
    <property type="term" value="C:plasma membrane"/>
    <property type="evidence" value="ECO:0007669"/>
    <property type="project" value="UniProtKB-SubCell"/>
</dbReference>
<comment type="catalytic activity">
    <reaction evidence="7">
        <text>L-cysteinyl-[prolipoprotein] + a 1,2-diacyl-sn-glycero-3-phospho-(1'-sn-glycerol) = an S-1,2-diacyl-sn-glyceryl-L-cysteinyl-[prolipoprotein] + sn-glycerol 1-phosphate + H(+)</text>
        <dbReference type="Rhea" id="RHEA:56712"/>
        <dbReference type="Rhea" id="RHEA-COMP:14679"/>
        <dbReference type="Rhea" id="RHEA-COMP:14680"/>
        <dbReference type="ChEBI" id="CHEBI:15378"/>
        <dbReference type="ChEBI" id="CHEBI:29950"/>
        <dbReference type="ChEBI" id="CHEBI:57685"/>
        <dbReference type="ChEBI" id="CHEBI:64716"/>
        <dbReference type="ChEBI" id="CHEBI:140658"/>
        <dbReference type="EC" id="2.5.1.145"/>
    </reaction>
</comment>
<reference evidence="8 9" key="1">
    <citation type="submission" date="2016-10" db="EMBL/GenBank/DDBJ databases">
        <authorList>
            <person name="Varghese N."/>
            <person name="Submissions S."/>
        </authorList>
    </citation>
    <scope>NUCLEOTIDE SEQUENCE [LARGE SCALE GENOMIC DNA]</scope>
    <source>
        <strain evidence="8 9">DSM 1361</strain>
    </source>
</reference>
<dbReference type="EC" id="2.5.1.145" evidence="7"/>
<evidence type="ECO:0000256" key="7">
    <source>
        <dbReference type="HAMAP-Rule" id="MF_01147"/>
    </source>
</evidence>
<protein>
    <recommendedName>
        <fullName evidence="7">Phosphatidylglycerol--prolipoprotein diacylglyceryl transferase</fullName>
        <ecNumber evidence="7">2.5.1.145</ecNumber>
    </recommendedName>
</protein>
<evidence type="ECO:0000313" key="9">
    <source>
        <dbReference type="Proteomes" id="UP000243745"/>
    </source>
</evidence>
<feature type="transmembrane region" description="Helical" evidence="7">
    <location>
        <begin position="198"/>
        <end position="217"/>
    </location>
</feature>
<dbReference type="GO" id="GO:0042158">
    <property type="term" value="P:lipoprotein biosynthetic process"/>
    <property type="evidence" value="ECO:0007669"/>
    <property type="project" value="UniProtKB-UniRule"/>
</dbReference>
<keyword evidence="5 7" id="KW-1133">Transmembrane helix</keyword>
<dbReference type="PANTHER" id="PTHR30589:SF0">
    <property type="entry name" value="PHOSPHATIDYLGLYCEROL--PROLIPOPROTEIN DIACYLGLYCERYL TRANSFERASE"/>
    <property type="match status" value="1"/>
</dbReference>
<dbReference type="EMBL" id="FOXF01000037">
    <property type="protein sequence ID" value="SFP56527.1"/>
    <property type="molecule type" value="Genomic_DNA"/>
</dbReference>
<evidence type="ECO:0000256" key="3">
    <source>
        <dbReference type="ARBA" id="ARBA00022679"/>
    </source>
</evidence>
<dbReference type="AlphaFoldDB" id="A0A662ZIZ4"/>
<keyword evidence="2 7" id="KW-1003">Cell membrane</keyword>
<dbReference type="Pfam" id="PF01790">
    <property type="entry name" value="LGT"/>
    <property type="match status" value="1"/>
</dbReference>
<name>A0A662ZIZ4_9GAMM</name>
<proteinExistence type="inferred from homology"/>
<feature type="binding site" evidence="7">
    <location>
        <position position="139"/>
    </location>
    <ligand>
        <name>a 1,2-diacyl-sn-glycero-3-phospho-(1'-sn-glycerol)</name>
        <dbReference type="ChEBI" id="CHEBI:64716"/>
    </ligand>
</feature>
<dbReference type="Proteomes" id="UP000243745">
    <property type="component" value="Unassembled WGS sequence"/>
</dbReference>
<dbReference type="RefSeq" id="WP_093142890.1">
    <property type="nucleotide sequence ID" value="NZ_FOXF01000037.1"/>
</dbReference>
<sequence length="276" mass="31397">MLLNWNADPVIFTIPVINLSLRWYGLFFAVGFLLGYYFANTEFKKRNINTSGLDMLLLFMITGTLIGARLGHCLAYDPQYYLSHPIDILKIWQGGLASHGGGLGLILTTLLYCKIYKYKFLNLADMLCIPTAFVGGMIRIGNFFNSEIYGKPTNDSYGIIFERIDNIARHPVQIYESLSYFLIALFLYLVYRNYQNRGSGFILSLFLISVFIARIILEYFKPEQASYSMTESLFTVGQYLSVPFILSGMILCVLSFKLPALKDNSTIILNDTNTKK</sequence>
<feature type="transmembrane region" description="Helical" evidence="7">
    <location>
        <begin position="51"/>
        <end position="71"/>
    </location>
</feature>
<evidence type="ECO:0000313" key="8">
    <source>
        <dbReference type="EMBL" id="SFP56527.1"/>
    </source>
</evidence>
<evidence type="ECO:0000256" key="6">
    <source>
        <dbReference type="ARBA" id="ARBA00023136"/>
    </source>
</evidence>
<keyword evidence="6 7" id="KW-0472">Membrane</keyword>
<dbReference type="OrthoDB" id="871140at2"/>
<comment type="subcellular location">
    <subcellularLocation>
        <location evidence="7">Cell membrane</location>
        <topology evidence="7">Multi-pass membrane protein</topology>
    </subcellularLocation>
</comment>
<gene>
    <name evidence="7" type="primary">lgt</name>
    <name evidence="8" type="ORF">SAMN02910344_01742</name>
</gene>
<dbReference type="GO" id="GO:0008961">
    <property type="term" value="F:phosphatidylglycerol-prolipoprotein diacylglyceryl transferase activity"/>
    <property type="evidence" value="ECO:0007669"/>
    <property type="project" value="UniProtKB-UniRule"/>
</dbReference>
<feature type="transmembrane region" description="Helical" evidence="7">
    <location>
        <begin position="91"/>
        <end position="113"/>
    </location>
</feature>
<comment type="pathway">
    <text evidence="7">Protein modification; lipoprotein biosynthesis (diacylglyceryl transfer).</text>
</comment>
<feature type="transmembrane region" description="Helical" evidence="7">
    <location>
        <begin position="120"/>
        <end position="140"/>
    </location>
</feature>
<evidence type="ECO:0000256" key="1">
    <source>
        <dbReference type="ARBA" id="ARBA00007150"/>
    </source>
</evidence>
<feature type="transmembrane region" description="Helical" evidence="7">
    <location>
        <begin position="20"/>
        <end position="39"/>
    </location>
</feature>
<feature type="transmembrane region" description="Helical" evidence="7">
    <location>
        <begin position="172"/>
        <end position="191"/>
    </location>
</feature>
<accession>A0A662ZIZ4</accession>
<keyword evidence="3 7" id="KW-0808">Transferase</keyword>
<dbReference type="UniPathway" id="UPA00664"/>
<organism evidence="8 9">
    <name type="scientific">Ruminobacter amylophilus</name>
    <dbReference type="NCBI Taxonomy" id="867"/>
    <lineage>
        <taxon>Bacteria</taxon>
        <taxon>Pseudomonadati</taxon>
        <taxon>Pseudomonadota</taxon>
        <taxon>Gammaproteobacteria</taxon>
        <taxon>Aeromonadales</taxon>
        <taxon>Succinivibrionaceae</taxon>
        <taxon>Ruminobacter</taxon>
    </lineage>
</organism>
<dbReference type="PANTHER" id="PTHR30589">
    <property type="entry name" value="PROLIPOPROTEIN DIACYLGLYCERYL TRANSFERASE"/>
    <property type="match status" value="1"/>
</dbReference>
<comment type="similarity">
    <text evidence="1 7">Belongs to the Lgt family.</text>
</comment>
<keyword evidence="4 7" id="KW-0812">Transmembrane</keyword>
<evidence type="ECO:0000256" key="2">
    <source>
        <dbReference type="ARBA" id="ARBA00022475"/>
    </source>
</evidence>
<evidence type="ECO:0000256" key="4">
    <source>
        <dbReference type="ARBA" id="ARBA00022692"/>
    </source>
</evidence>
<dbReference type="PROSITE" id="PS01311">
    <property type="entry name" value="LGT"/>
    <property type="match status" value="1"/>
</dbReference>
<keyword evidence="9" id="KW-1185">Reference proteome</keyword>
<dbReference type="HAMAP" id="MF_01147">
    <property type="entry name" value="Lgt"/>
    <property type="match status" value="1"/>
</dbReference>
<comment type="function">
    <text evidence="7">Catalyzes the transfer of the diacylglyceryl group from phosphatidylglycerol to the sulfhydryl group of the N-terminal cysteine of a prolipoprotein, the first step in the formation of mature lipoproteins.</text>
</comment>